<dbReference type="Gene3D" id="1.25.40.10">
    <property type="entry name" value="Tetratricopeptide repeat domain"/>
    <property type="match status" value="2"/>
</dbReference>
<evidence type="ECO:0000256" key="1">
    <source>
        <dbReference type="ARBA" id="ARBA00022618"/>
    </source>
</evidence>
<keyword evidence="8" id="KW-1185">Reference proteome</keyword>
<dbReference type="PANTHER" id="PTHR12558">
    <property type="entry name" value="CELL DIVISION CYCLE 16,23,27"/>
    <property type="match status" value="1"/>
</dbReference>
<evidence type="ECO:0000313" key="8">
    <source>
        <dbReference type="Proteomes" id="UP001153636"/>
    </source>
</evidence>
<name>A0A9P0CML4_9CUCU</name>
<evidence type="ECO:0000256" key="6">
    <source>
        <dbReference type="ARBA" id="ARBA00023306"/>
    </source>
</evidence>
<accession>A0A9P0CML4</accession>
<dbReference type="SMART" id="SM00028">
    <property type="entry name" value="TPR"/>
    <property type="match status" value="4"/>
</dbReference>
<dbReference type="EMBL" id="OV651824">
    <property type="protein sequence ID" value="CAH1101889.1"/>
    <property type="molecule type" value="Genomic_DNA"/>
</dbReference>
<dbReference type="GO" id="GO:0051301">
    <property type="term" value="P:cell division"/>
    <property type="evidence" value="ECO:0007669"/>
    <property type="project" value="UniProtKB-KW"/>
</dbReference>
<dbReference type="GO" id="GO:0045842">
    <property type="term" value="P:positive regulation of mitotic metaphase/anaphase transition"/>
    <property type="evidence" value="ECO:0007669"/>
    <property type="project" value="TreeGrafter"/>
</dbReference>
<sequence length="431" mass="49140">MEEIKPSNTSNISVDNYRKLVQTYIDLHIYSTALFWADKVVAITGNPKDVYWLAQCMYLLKQYHRAAYLLKSKNLDRTNLQCAYLTARCLFEANELGEALKIINNIDSMNFVPPFNTSTSFLLINTPKNQAYSSFLLLKGKILEGMDNRGLAADCYKQALHFDVHCFEAFDSLIKYQMLTSSEEEDLLKSLPISDQCSIEEAEILQTLYESKLKKYHTHTLPKPNESKIMFGSTPGSTDRSLNIMHLTPNPTFIHSGFSLSTPTLVSTPNVVRNNDKNLKKTERDILKNDDSQMQVESQENACLIKLKNSLDLQVAEAERLCHLPLLYIGLECGLTNNVRLADKFFQQAQSIAPDDPFIMHEKGVIAFQNLDYKTAETQFRKALERVKRIKKGIVPQRWSPLLNNLGHASRKLKKYEEALNFHNQVAANDS</sequence>
<keyword evidence="3" id="KW-0498">Mitosis</keyword>
<dbReference type="Pfam" id="PF12895">
    <property type="entry name" value="ANAPC3"/>
    <property type="match status" value="1"/>
</dbReference>
<evidence type="ECO:0000256" key="4">
    <source>
        <dbReference type="ARBA" id="ARBA00022786"/>
    </source>
</evidence>
<keyword evidence="1" id="KW-0132">Cell division</keyword>
<keyword evidence="6" id="KW-0131">Cell cycle</keyword>
<evidence type="ECO:0000313" key="7">
    <source>
        <dbReference type="EMBL" id="CAH1101889.1"/>
    </source>
</evidence>
<dbReference type="InterPro" id="IPR019734">
    <property type="entry name" value="TPR_rpt"/>
</dbReference>
<dbReference type="GO" id="GO:0005680">
    <property type="term" value="C:anaphase-promoting complex"/>
    <property type="evidence" value="ECO:0007669"/>
    <property type="project" value="TreeGrafter"/>
</dbReference>
<keyword evidence="5" id="KW-0802">TPR repeat</keyword>
<evidence type="ECO:0000256" key="2">
    <source>
        <dbReference type="ARBA" id="ARBA00022737"/>
    </source>
</evidence>
<evidence type="ECO:0000256" key="3">
    <source>
        <dbReference type="ARBA" id="ARBA00022776"/>
    </source>
</evidence>
<dbReference type="GO" id="GO:0016567">
    <property type="term" value="P:protein ubiquitination"/>
    <property type="evidence" value="ECO:0007669"/>
    <property type="project" value="TreeGrafter"/>
</dbReference>
<dbReference type="PANTHER" id="PTHR12558:SF9">
    <property type="entry name" value="CELL DIVISION CYCLE PROTEIN 16 HOMOLOG"/>
    <property type="match status" value="1"/>
</dbReference>
<evidence type="ECO:0000256" key="5">
    <source>
        <dbReference type="ARBA" id="ARBA00022803"/>
    </source>
</evidence>
<dbReference type="AlphaFoldDB" id="A0A9P0CML4"/>
<keyword evidence="4" id="KW-0833">Ubl conjugation pathway</keyword>
<organism evidence="7 8">
    <name type="scientific">Psylliodes chrysocephalus</name>
    <dbReference type="NCBI Taxonomy" id="3402493"/>
    <lineage>
        <taxon>Eukaryota</taxon>
        <taxon>Metazoa</taxon>
        <taxon>Ecdysozoa</taxon>
        <taxon>Arthropoda</taxon>
        <taxon>Hexapoda</taxon>
        <taxon>Insecta</taxon>
        <taxon>Pterygota</taxon>
        <taxon>Neoptera</taxon>
        <taxon>Endopterygota</taxon>
        <taxon>Coleoptera</taxon>
        <taxon>Polyphaga</taxon>
        <taxon>Cucujiformia</taxon>
        <taxon>Chrysomeloidea</taxon>
        <taxon>Chrysomelidae</taxon>
        <taxon>Galerucinae</taxon>
        <taxon>Alticini</taxon>
        <taxon>Psylliodes</taxon>
    </lineage>
</organism>
<dbReference type="Proteomes" id="UP001153636">
    <property type="component" value="Chromosome 12"/>
</dbReference>
<dbReference type="GO" id="GO:0031145">
    <property type="term" value="P:anaphase-promoting complex-dependent catabolic process"/>
    <property type="evidence" value="ECO:0007669"/>
    <property type="project" value="TreeGrafter"/>
</dbReference>
<dbReference type="GO" id="GO:0005737">
    <property type="term" value="C:cytoplasm"/>
    <property type="evidence" value="ECO:0007669"/>
    <property type="project" value="TreeGrafter"/>
</dbReference>
<reference evidence="7" key="1">
    <citation type="submission" date="2022-01" db="EMBL/GenBank/DDBJ databases">
        <authorList>
            <person name="King R."/>
        </authorList>
    </citation>
    <scope>NUCLEOTIDE SEQUENCE</scope>
</reference>
<dbReference type="InterPro" id="IPR011990">
    <property type="entry name" value="TPR-like_helical_dom_sf"/>
</dbReference>
<keyword evidence="2" id="KW-0677">Repeat</keyword>
<protein>
    <submittedName>
        <fullName evidence="7">Uncharacterized protein</fullName>
    </submittedName>
</protein>
<dbReference type="SUPFAM" id="SSF48452">
    <property type="entry name" value="TPR-like"/>
    <property type="match status" value="2"/>
</dbReference>
<gene>
    <name evidence="7" type="ORF">PSYICH_LOCUS3133</name>
</gene>
<dbReference type="OrthoDB" id="10006270at2759"/>
<proteinExistence type="predicted"/>